<dbReference type="Proteomes" id="UP000789396">
    <property type="component" value="Unassembled WGS sequence"/>
</dbReference>
<feature type="non-terminal residue" evidence="1">
    <location>
        <position position="44"/>
    </location>
</feature>
<protein>
    <submittedName>
        <fullName evidence="1">3409_t:CDS:1</fullName>
    </submittedName>
</protein>
<dbReference type="EMBL" id="CAJVPZ010049529">
    <property type="protein sequence ID" value="CAG8776026.1"/>
    <property type="molecule type" value="Genomic_DNA"/>
</dbReference>
<keyword evidence="2" id="KW-1185">Reference proteome</keyword>
<comment type="caution">
    <text evidence="1">The sequence shown here is derived from an EMBL/GenBank/DDBJ whole genome shotgun (WGS) entry which is preliminary data.</text>
</comment>
<organism evidence="1 2">
    <name type="scientific">Racocetra fulgida</name>
    <dbReference type="NCBI Taxonomy" id="60492"/>
    <lineage>
        <taxon>Eukaryota</taxon>
        <taxon>Fungi</taxon>
        <taxon>Fungi incertae sedis</taxon>
        <taxon>Mucoromycota</taxon>
        <taxon>Glomeromycotina</taxon>
        <taxon>Glomeromycetes</taxon>
        <taxon>Diversisporales</taxon>
        <taxon>Gigasporaceae</taxon>
        <taxon>Racocetra</taxon>
    </lineage>
</organism>
<feature type="non-terminal residue" evidence="1">
    <location>
        <position position="1"/>
    </location>
</feature>
<gene>
    <name evidence="1" type="ORF">RFULGI_LOCUS15436</name>
</gene>
<sequence length="44" mass="4735">VAVPQARQSSNSIIVTQPTTDQKIGSAVVVEWNTDNIPDNVTLK</sequence>
<evidence type="ECO:0000313" key="2">
    <source>
        <dbReference type="Proteomes" id="UP000789396"/>
    </source>
</evidence>
<evidence type="ECO:0000313" key="1">
    <source>
        <dbReference type="EMBL" id="CAG8776026.1"/>
    </source>
</evidence>
<dbReference type="OrthoDB" id="2415089at2759"/>
<proteinExistence type="predicted"/>
<name>A0A9N9JF11_9GLOM</name>
<accession>A0A9N9JF11</accession>
<reference evidence="1" key="1">
    <citation type="submission" date="2021-06" db="EMBL/GenBank/DDBJ databases">
        <authorList>
            <person name="Kallberg Y."/>
            <person name="Tangrot J."/>
            <person name="Rosling A."/>
        </authorList>
    </citation>
    <scope>NUCLEOTIDE SEQUENCE</scope>
    <source>
        <strain evidence="1">IN212</strain>
    </source>
</reference>
<dbReference type="AlphaFoldDB" id="A0A9N9JF11"/>